<evidence type="ECO:0000256" key="12">
    <source>
        <dbReference type="HAMAP-Rule" id="MF_00388"/>
    </source>
</evidence>
<dbReference type="Proteomes" id="UP000199392">
    <property type="component" value="Unassembled WGS sequence"/>
</dbReference>
<evidence type="ECO:0000256" key="5">
    <source>
        <dbReference type="ARBA" id="ARBA00022516"/>
    </source>
</evidence>
<dbReference type="PANTHER" id="PTHR33694:SF1">
    <property type="entry name" value="UDP-3-O-ACYL-N-ACETYLGLUCOSAMINE DEACETYLASE 1, MITOCHONDRIAL-RELATED"/>
    <property type="match status" value="1"/>
</dbReference>
<dbReference type="GO" id="GO:0016020">
    <property type="term" value="C:membrane"/>
    <property type="evidence" value="ECO:0007669"/>
    <property type="project" value="GOC"/>
</dbReference>
<dbReference type="InterPro" id="IPR015870">
    <property type="entry name" value="UDP-acyl_N-AcGlcN_deAcase_N"/>
</dbReference>
<accession>A0A1I6WHS5</accession>
<evidence type="ECO:0000256" key="2">
    <source>
        <dbReference type="ARBA" id="ARBA00002923"/>
    </source>
</evidence>
<evidence type="ECO:0000256" key="3">
    <source>
        <dbReference type="ARBA" id="ARBA00005002"/>
    </source>
</evidence>
<dbReference type="Pfam" id="PF03331">
    <property type="entry name" value="LpxC"/>
    <property type="match status" value="1"/>
</dbReference>
<dbReference type="GO" id="GO:0046872">
    <property type="term" value="F:metal ion binding"/>
    <property type="evidence" value="ECO:0007669"/>
    <property type="project" value="UniProtKB-KW"/>
</dbReference>
<feature type="binding site" evidence="12">
    <location>
        <position position="116"/>
    </location>
    <ligand>
        <name>Zn(2+)</name>
        <dbReference type="ChEBI" id="CHEBI:29105"/>
    </ligand>
</feature>
<dbReference type="InterPro" id="IPR020568">
    <property type="entry name" value="Ribosomal_Su5_D2-typ_SF"/>
</dbReference>
<proteinExistence type="inferred from homology"/>
<comment type="cofactor">
    <cofactor evidence="1 12">
        <name>Zn(2+)</name>
        <dbReference type="ChEBI" id="CHEBI:29105"/>
    </cofactor>
</comment>
<feature type="binding site" evidence="12">
    <location>
        <position position="273"/>
    </location>
    <ligand>
        <name>Zn(2+)</name>
        <dbReference type="ChEBI" id="CHEBI:29105"/>
    </ligand>
</feature>
<name>A0A1I6WHS5_9RHOB</name>
<dbReference type="EMBL" id="FOZW01000022">
    <property type="protein sequence ID" value="SFT25539.1"/>
    <property type="molecule type" value="Genomic_DNA"/>
</dbReference>
<dbReference type="GO" id="GO:0103117">
    <property type="term" value="F:UDP-3-O-acyl-N-acetylglucosamine deacetylase activity"/>
    <property type="evidence" value="ECO:0007669"/>
    <property type="project" value="UniProtKB-UniRule"/>
</dbReference>
<dbReference type="STRING" id="311180.SAMN04488050_12231"/>
<evidence type="ECO:0000256" key="1">
    <source>
        <dbReference type="ARBA" id="ARBA00001947"/>
    </source>
</evidence>
<feature type="binding site" evidence="12">
    <location>
        <position position="277"/>
    </location>
    <ligand>
        <name>Zn(2+)</name>
        <dbReference type="ChEBI" id="CHEBI:29105"/>
    </ligand>
</feature>
<keyword evidence="14" id="KW-1185">Reference proteome</keyword>
<dbReference type="InterPro" id="IPR011334">
    <property type="entry name" value="UDP-acyl_GlcNac_deAcase_C"/>
</dbReference>
<reference evidence="14" key="1">
    <citation type="submission" date="2016-10" db="EMBL/GenBank/DDBJ databases">
        <authorList>
            <person name="Varghese N."/>
            <person name="Submissions S."/>
        </authorList>
    </citation>
    <scope>NUCLEOTIDE SEQUENCE [LARGE SCALE GENOMIC DNA]</scope>
    <source>
        <strain evidence="14">DSM 26894</strain>
    </source>
</reference>
<dbReference type="GO" id="GO:0009245">
    <property type="term" value="P:lipid A biosynthetic process"/>
    <property type="evidence" value="ECO:0007669"/>
    <property type="project" value="UniProtKB-UniRule"/>
</dbReference>
<protein>
    <recommendedName>
        <fullName evidence="4 12">UDP-3-O-acyl-N-acetylglucosamine deacetylase</fullName>
        <shortName evidence="12">UDP-3-O-acyl-GlcNAc deacetylase</shortName>
        <ecNumber evidence="4 12">3.5.1.108</ecNumber>
    </recommendedName>
    <alternativeName>
        <fullName evidence="12">UDP-3-O-[R-3-hydroxymyristoyl]-N-acetylglucosamine deacetylase</fullName>
    </alternativeName>
</protein>
<gene>
    <name evidence="12" type="primary">lpxC</name>
    <name evidence="13" type="ORF">SAMN04488050_12231</name>
</gene>
<dbReference type="SUPFAM" id="SSF54211">
    <property type="entry name" value="Ribosomal protein S5 domain 2-like"/>
    <property type="match status" value="2"/>
</dbReference>
<keyword evidence="6 12" id="KW-0441">Lipid A biosynthesis</keyword>
<comment type="similarity">
    <text evidence="12">Belongs to the LpxC family.</text>
</comment>
<dbReference type="HAMAP" id="MF_00388">
    <property type="entry name" value="LpxC"/>
    <property type="match status" value="1"/>
</dbReference>
<evidence type="ECO:0000313" key="14">
    <source>
        <dbReference type="Proteomes" id="UP000199392"/>
    </source>
</evidence>
<keyword evidence="9 12" id="KW-0862">Zinc</keyword>
<comment type="catalytic activity">
    <reaction evidence="11 12">
        <text>a UDP-3-O-[(3R)-3-hydroxyacyl]-N-acetyl-alpha-D-glucosamine + H2O = a UDP-3-O-[(3R)-3-hydroxyacyl]-alpha-D-glucosamine + acetate</text>
        <dbReference type="Rhea" id="RHEA:67816"/>
        <dbReference type="ChEBI" id="CHEBI:15377"/>
        <dbReference type="ChEBI" id="CHEBI:30089"/>
        <dbReference type="ChEBI" id="CHEBI:137740"/>
        <dbReference type="ChEBI" id="CHEBI:173225"/>
        <dbReference type="EC" id="3.5.1.108"/>
    </reaction>
</comment>
<sequence length="344" mass="36498">MFHFVAILDLRTCLPVGISLCSRGARRWGGAFQTKVTKVQTTIRSAVSFQGVGLHSGAPVRMTIRPAAAEHGIWFKRTDIEIGDALVPARFDAVEISPLCTLIKNRAGVSVSTIEHVMAALAGCGIHNALIEIDGPEVPIVDGSAAPFVRAILARGVRELRAPVRAIEVLKTVEVETAGGWARLSPGQGTTMEFHIDFADAAIGTQDKAINLANGSFVRELCDSRTFCRQADVDAMQANGLALGGTYENAVVVDGEKVLSPGGLRHTDEAVRHKMLDALGDLYTAGAPILGHYTGFKAGHAITNKLLHALFSTEGAYRLTVCDAQMAARLPGAGVERDEIPAVA</sequence>
<comment type="function">
    <text evidence="2 12">Catalyzes the hydrolysis of UDP-3-O-myristoyl-N-acetylglucosamine to form UDP-3-O-myristoylglucosamine and acetate, the committed step in lipid A biosynthesis.</text>
</comment>
<keyword evidence="7 12" id="KW-0479">Metal-binding</keyword>
<evidence type="ECO:0000256" key="9">
    <source>
        <dbReference type="ARBA" id="ARBA00022833"/>
    </source>
</evidence>
<comment type="pathway">
    <text evidence="3 12">Glycolipid biosynthesis; lipid IV(A) biosynthesis; lipid IV(A) from (3R)-3-hydroxytetradecanoyl-[acyl-carrier-protein] and UDP-N-acetyl-alpha-D-glucosamine: step 2/6.</text>
</comment>
<keyword evidence="10 12" id="KW-0443">Lipid metabolism</keyword>
<evidence type="ECO:0000256" key="11">
    <source>
        <dbReference type="ARBA" id="ARBA00024535"/>
    </source>
</evidence>
<dbReference type="Gene3D" id="3.30.230.20">
    <property type="entry name" value="lpxc deacetylase, domain 1"/>
    <property type="match status" value="1"/>
</dbReference>
<feature type="active site" description="Proton donor" evidence="12">
    <location>
        <position position="300"/>
    </location>
</feature>
<dbReference type="EC" id="3.5.1.108" evidence="4 12"/>
<evidence type="ECO:0000256" key="10">
    <source>
        <dbReference type="ARBA" id="ARBA00023098"/>
    </source>
</evidence>
<keyword evidence="8 12" id="KW-0378">Hydrolase</keyword>
<evidence type="ECO:0000256" key="7">
    <source>
        <dbReference type="ARBA" id="ARBA00022723"/>
    </source>
</evidence>
<keyword evidence="5 12" id="KW-0444">Lipid biosynthesis</keyword>
<dbReference type="Gene3D" id="3.30.1700.10">
    <property type="entry name" value="lpxc deacetylase, domain 2"/>
    <property type="match status" value="1"/>
</dbReference>
<evidence type="ECO:0000256" key="6">
    <source>
        <dbReference type="ARBA" id="ARBA00022556"/>
    </source>
</evidence>
<dbReference type="AlphaFoldDB" id="A0A1I6WHS5"/>
<dbReference type="NCBIfam" id="TIGR00325">
    <property type="entry name" value="lpxC"/>
    <property type="match status" value="1"/>
</dbReference>
<dbReference type="UniPathway" id="UPA00359">
    <property type="reaction ID" value="UER00478"/>
</dbReference>
<dbReference type="InterPro" id="IPR004463">
    <property type="entry name" value="UDP-acyl_GlcNac_deAcase"/>
</dbReference>
<evidence type="ECO:0000256" key="4">
    <source>
        <dbReference type="ARBA" id="ARBA00012745"/>
    </source>
</evidence>
<evidence type="ECO:0000256" key="8">
    <source>
        <dbReference type="ARBA" id="ARBA00022801"/>
    </source>
</evidence>
<dbReference type="PANTHER" id="PTHR33694">
    <property type="entry name" value="UDP-3-O-ACYL-N-ACETYLGLUCOSAMINE DEACETYLASE 1, MITOCHONDRIAL-RELATED"/>
    <property type="match status" value="1"/>
</dbReference>
<organism evidence="13 14">
    <name type="scientific">Alloyangia pacifica</name>
    <dbReference type="NCBI Taxonomy" id="311180"/>
    <lineage>
        <taxon>Bacteria</taxon>
        <taxon>Pseudomonadati</taxon>
        <taxon>Pseudomonadota</taxon>
        <taxon>Alphaproteobacteria</taxon>
        <taxon>Rhodobacterales</taxon>
        <taxon>Roseobacteraceae</taxon>
        <taxon>Alloyangia</taxon>
    </lineage>
</organism>
<evidence type="ECO:0000313" key="13">
    <source>
        <dbReference type="EMBL" id="SFT25539.1"/>
    </source>
</evidence>